<dbReference type="EC" id="6.1.1.2" evidence="9"/>
<dbReference type="Gene3D" id="1.10.240.10">
    <property type="entry name" value="Tyrosyl-Transfer RNA Synthetase"/>
    <property type="match status" value="1"/>
</dbReference>
<gene>
    <name evidence="9" type="primary">trpS</name>
    <name evidence="11" type="ORF">EZM97_00875</name>
</gene>
<dbReference type="PANTHER" id="PTHR43766">
    <property type="entry name" value="TRYPTOPHAN--TRNA LIGASE, MITOCHONDRIAL"/>
    <property type="match status" value="1"/>
</dbReference>
<sequence>MQTRVLTGITTTGTPHLGNYVGAIRPAVTASLRADVDAFYFMADYHALIKSDDPARIERSRLEIAATWLAAGLDPQRVTFYRQSDIPEIPELMWFLTCVTAKGLLNRAHAYKASVDKNVETGEDADAGVTAGLYMYPVLMAADILAFNAQQVPVGRDQIQHIEMARDIAQRFNHIYGREFFALPEAHIEEQVATLPGLDGRKMSKSYDNTIPLFAGGQKHLRDSIMRIVTDSRLPGESKDPDSSSLFTIFRAFASESESTAFRQALVDGIGWGEAKQVLFERIETDIAPMRESYDALIARPQVIEEILQEGARKARAIAAPKIAELRDAIGLRSGISVGIAPAAAADKPAGRTGKLPRFASFRDGDGSFRFRLFSAEGEELLLSRSFADPKAAGVFQKHLKGPTATSAVIEVEPTSLRLEMDGELIGTTPDYGNEQARDDALARLREALDQLAAIE</sequence>
<dbReference type="InterPro" id="IPR014729">
    <property type="entry name" value="Rossmann-like_a/b/a_fold"/>
</dbReference>
<dbReference type="FunFam" id="1.10.240.10:FF:000005">
    <property type="entry name" value="Tryptophan--tRNA ligase"/>
    <property type="match status" value="1"/>
</dbReference>
<comment type="subcellular location">
    <subcellularLocation>
        <location evidence="9">Cytoplasm</location>
    </subcellularLocation>
</comment>
<dbReference type="PRINTS" id="PR01039">
    <property type="entry name" value="TRNASYNTHTRP"/>
</dbReference>
<evidence type="ECO:0000256" key="7">
    <source>
        <dbReference type="ARBA" id="ARBA00023146"/>
    </source>
</evidence>
<evidence type="ECO:0000256" key="10">
    <source>
        <dbReference type="RuleBase" id="RU363036"/>
    </source>
</evidence>
<keyword evidence="3 9" id="KW-0436">Ligase</keyword>
<dbReference type="CDD" id="cd00806">
    <property type="entry name" value="TrpRS_core"/>
    <property type="match status" value="1"/>
</dbReference>
<comment type="subunit">
    <text evidence="9">Homodimer.</text>
</comment>
<feature type="binding site" evidence="9">
    <location>
        <begin position="18"/>
        <end position="19"/>
    </location>
    <ligand>
        <name>ATP</name>
        <dbReference type="ChEBI" id="CHEBI:30616"/>
    </ligand>
</feature>
<feature type="binding site" evidence="9">
    <location>
        <position position="195"/>
    </location>
    <ligand>
        <name>ATP</name>
        <dbReference type="ChEBI" id="CHEBI:30616"/>
    </ligand>
</feature>
<evidence type="ECO:0000256" key="3">
    <source>
        <dbReference type="ARBA" id="ARBA00022598"/>
    </source>
</evidence>
<evidence type="ECO:0000256" key="2">
    <source>
        <dbReference type="ARBA" id="ARBA00022490"/>
    </source>
</evidence>
<dbReference type="InterPro" id="IPR002306">
    <property type="entry name" value="Trp-tRNA-ligase"/>
</dbReference>
<dbReference type="FunFam" id="3.40.50.620:FF:000144">
    <property type="entry name" value="Tryptophan--tRNA ligase"/>
    <property type="match status" value="1"/>
</dbReference>
<evidence type="ECO:0000256" key="6">
    <source>
        <dbReference type="ARBA" id="ARBA00022917"/>
    </source>
</evidence>
<dbReference type="EMBL" id="SJTG01000001">
    <property type="protein sequence ID" value="TCI11954.1"/>
    <property type="molecule type" value="Genomic_DNA"/>
</dbReference>
<dbReference type="InterPro" id="IPR002305">
    <property type="entry name" value="aa-tRNA-synth_Ic"/>
</dbReference>
<evidence type="ECO:0000313" key="11">
    <source>
        <dbReference type="EMBL" id="TCI11954.1"/>
    </source>
</evidence>
<dbReference type="Proteomes" id="UP000291822">
    <property type="component" value="Unassembled WGS sequence"/>
</dbReference>
<dbReference type="RefSeq" id="WP_131151266.1">
    <property type="nucleotide sequence ID" value="NZ_SJTG01000001.1"/>
</dbReference>
<dbReference type="SUPFAM" id="SSF52374">
    <property type="entry name" value="Nucleotidylyl transferase"/>
    <property type="match status" value="1"/>
</dbReference>
<name>A0A4R0YXF5_9GAMM</name>
<keyword evidence="5 9" id="KW-0067">ATP-binding</keyword>
<feature type="binding site" evidence="9">
    <location>
        <begin position="10"/>
        <end position="12"/>
    </location>
    <ligand>
        <name>ATP</name>
        <dbReference type="ChEBI" id="CHEBI:30616"/>
    </ligand>
</feature>
<dbReference type="GO" id="GO:0005524">
    <property type="term" value="F:ATP binding"/>
    <property type="evidence" value="ECO:0007669"/>
    <property type="project" value="UniProtKB-UniRule"/>
</dbReference>
<protein>
    <recommendedName>
        <fullName evidence="9">Tryptophan--tRNA ligase</fullName>
        <ecNumber evidence="9">6.1.1.2</ecNumber>
    </recommendedName>
    <alternativeName>
        <fullName evidence="9">Tryptophanyl-tRNA synthetase</fullName>
        <shortName evidence="9">TrpRS</shortName>
    </alternativeName>
</protein>
<feature type="binding site" evidence="9">
    <location>
        <begin position="202"/>
        <end position="206"/>
    </location>
    <ligand>
        <name>ATP</name>
        <dbReference type="ChEBI" id="CHEBI:30616"/>
    </ligand>
</feature>
<dbReference type="GO" id="GO:0005829">
    <property type="term" value="C:cytosol"/>
    <property type="evidence" value="ECO:0007669"/>
    <property type="project" value="TreeGrafter"/>
</dbReference>
<evidence type="ECO:0000256" key="5">
    <source>
        <dbReference type="ARBA" id="ARBA00022840"/>
    </source>
</evidence>
<keyword evidence="2 9" id="KW-0963">Cytoplasm</keyword>
<accession>A0A4R0YXF5</accession>
<evidence type="ECO:0000256" key="8">
    <source>
        <dbReference type="ARBA" id="ARBA00049929"/>
    </source>
</evidence>
<feature type="binding site" evidence="9">
    <location>
        <begin position="155"/>
        <end position="157"/>
    </location>
    <ligand>
        <name>ATP</name>
        <dbReference type="ChEBI" id="CHEBI:30616"/>
    </ligand>
</feature>
<keyword evidence="6 9" id="KW-0648">Protein biosynthesis</keyword>
<dbReference type="GO" id="GO:0006436">
    <property type="term" value="P:tryptophanyl-tRNA aminoacylation"/>
    <property type="evidence" value="ECO:0007669"/>
    <property type="project" value="UniProtKB-UniRule"/>
</dbReference>
<keyword evidence="12" id="KW-1185">Reference proteome</keyword>
<dbReference type="SUPFAM" id="SSF160113">
    <property type="entry name" value="YegP-like"/>
    <property type="match status" value="1"/>
</dbReference>
<dbReference type="Pfam" id="PF00579">
    <property type="entry name" value="tRNA-synt_1b"/>
    <property type="match status" value="1"/>
</dbReference>
<dbReference type="InterPro" id="IPR050203">
    <property type="entry name" value="Trp-tRNA_synthetase"/>
</dbReference>
<evidence type="ECO:0000256" key="4">
    <source>
        <dbReference type="ARBA" id="ARBA00022741"/>
    </source>
</evidence>
<dbReference type="PANTHER" id="PTHR43766:SF1">
    <property type="entry name" value="TRYPTOPHAN--TRNA LIGASE, MITOCHONDRIAL"/>
    <property type="match status" value="1"/>
</dbReference>
<reference evidence="11 12" key="1">
    <citation type="submission" date="2019-02" db="EMBL/GenBank/DDBJ databases">
        <title>Dyella amyloliquefaciens sp. nov., isolated from forest soil.</title>
        <authorList>
            <person name="Gao Z.-H."/>
            <person name="Qiu L.-H."/>
        </authorList>
    </citation>
    <scope>NUCLEOTIDE SEQUENCE [LARGE SCALE GENOMIC DNA]</scope>
    <source>
        <strain evidence="11 12">KACC 12747</strain>
    </source>
</reference>
<dbReference type="GO" id="GO:0004830">
    <property type="term" value="F:tryptophan-tRNA ligase activity"/>
    <property type="evidence" value="ECO:0007669"/>
    <property type="project" value="UniProtKB-UniRule"/>
</dbReference>
<comment type="function">
    <text evidence="9">Catalyzes the attachment of tryptophan to tRNA(Trp).</text>
</comment>
<dbReference type="InterPro" id="IPR036913">
    <property type="entry name" value="YegP-like_sf"/>
</dbReference>
<evidence type="ECO:0000313" key="12">
    <source>
        <dbReference type="Proteomes" id="UP000291822"/>
    </source>
</evidence>
<comment type="similarity">
    <text evidence="1 9 10">Belongs to the class-I aminoacyl-tRNA synthetase family.</text>
</comment>
<dbReference type="HAMAP" id="MF_00140_B">
    <property type="entry name" value="Trp_tRNA_synth_B"/>
    <property type="match status" value="1"/>
</dbReference>
<dbReference type="AlphaFoldDB" id="A0A4R0YXF5"/>
<dbReference type="NCBIfam" id="TIGR00233">
    <property type="entry name" value="trpS"/>
    <property type="match status" value="1"/>
</dbReference>
<dbReference type="NCBIfam" id="NF008923">
    <property type="entry name" value="PRK12284.1"/>
    <property type="match status" value="1"/>
</dbReference>
<dbReference type="Gene3D" id="3.40.50.620">
    <property type="entry name" value="HUPs"/>
    <property type="match status" value="1"/>
</dbReference>
<keyword evidence="4 9" id="KW-0547">Nucleotide-binding</keyword>
<feature type="short sequence motif" description="'KMSKS' region" evidence="9">
    <location>
        <begin position="202"/>
        <end position="206"/>
    </location>
</feature>
<feature type="binding site" evidence="9">
    <location>
        <position position="143"/>
    </location>
    <ligand>
        <name>L-tryptophan</name>
        <dbReference type="ChEBI" id="CHEBI:57912"/>
    </ligand>
</feature>
<proteinExistence type="inferred from homology"/>
<keyword evidence="7 9" id="KW-0030">Aminoacyl-tRNA synthetase</keyword>
<comment type="caution">
    <text evidence="11">The sequence shown here is derived from an EMBL/GenBank/DDBJ whole genome shotgun (WGS) entry which is preliminary data.</text>
</comment>
<dbReference type="InterPro" id="IPR024109">
    <property type="entry name" value="Trp-tRNA-ligase_bac-type"/>
</dbReference>
<evidence type="ECO:0000256" key="9">
    <source>
        <dbReference type="HAMAP-Rule" id="MF_00140"/>
    </source>
</evidence>
<organism evidence="11 12">
    <name type="scientific">Dyella soli</name>
    <dbReference type="NCBI Taxonomy" id="522319"/>
    <lineage>
        <taxon>Bacteria</taxon>
        <taxon>Pseudomonadati</taxon>
        <taxon>Pseudomonadota</taxon>
        <taxon>Gammaproteobacteria</taxon>
        <taxon>Lysobacterales</taxon>
        <taxon>Rhodanobacteraceae</taxon>
        <taxon>Dyella</taxon>
    </lineage>
</organism>
<evidence type="ECO:0000256" key="1">
    <source>
        <dbReference type="ARBA" id="ARBA00005594"/>
    </source>
</evidence>
<feature type="short sequence motif" description="'HIGH' region" evidence="9">
    <location>
        <begin position="11"/>
        <end position="19"/>
    </location>
</feature>
<comment type="catalytic activity">
    <reaction evidence="8 9">
        <text>tRNA(Trp) + L-tryptophan + ATP = L-tryptophyl-tRNA(Trp) + AMP + diphosphate + H(+)</text>
        <dbReference type="Rhea" id="RHEA:24080"/>
        <dbReference type="Rhea" id="RHEA-COMP:9671"/>
        <dbReference type="Rhea" id="RHEA-COMP:9705"/>
        <dbReference type="ChEBI" id="CHEBI:15378"/>
        <dbReference type="ChEBI" id="CHEBI:30616"/>
        <dbReference type="ChEBI" id="CHEBI:33019"/>
        <dbReference type="ChEBI" id="CHEBI:57912"/>
        <dbReference type="ChEBI" id="CHEBI:78442"/>
        <dbReference type="ChEBI" id="CHEBI:78535"/>
        <dbReference type="ChEBI" id="CHEBI:456215"/>
        <dbReference type="EC" id="6.1.1.2"/>
    </reaction>
</comment>